<keyword evidence="2" id="KW-1185">Reference proteome</keyword>
<dbReference type="AlphaFoldDB" id="A0A841LFA7"/>
<reference evidence="1 2" key="1">
    <citation type="submission" date="2020-08" db="EMBL/GenBank/DDBJ databases">
        <title>Genomic Encyclopedia of Type Strains, Phase IV (KMG-IV): sequencing the most valuable type-strain genomes for metagenomic binning, comparative biology and taxonomic classification.</title>
        <authorList>
            <person name="Goeker M."/>
        </authorList>
    </citation>
    <scope>NUCLEOTIDE SEQUENCE [LARGE SCALE GENOMIC DNA]</scope>
    <source>
        <strain evidence="1 2">DSM 102189</strain>
    </source>
</reference>
<evidence type="ECO:0000313" key="2">
    <source>
        <dbReference type="Proteomes" id="UP000538147"/>
    </source>
</evidence>
<accession>A0A841LFA7</accession>
<dbReference type="EMBL" id="JACIIV010000012">
    <property type="protein sequence ID" value="MBB6227658.1"/>
    <property type="molecule type" value="Genomic_DNA"/>
</dbReference>
<organism evidence="1 2">
    <name type="scientific">Polymorphobacter multimanifer</name>
    <dbReference type="NCBI Taxonomy" id="1070431"/>
    <lineage>
        <taxon>Bacteria</taxon>
        <taxon>Pseudomonadati</taxon>
        <taxon>Pseudomonadota</taxon>
        <taxon>Alphaproteobacteria</taxon>
        <taxon>Sphingomonadales</taxon>
        <taxon>Sphingosinicellaceae</taxon>
        <taxon>Polymorphobacter</taxon>
    </lineage>
</organism>
<protein>
    <submittedName>
        <fullName evidence="1">Uncharacterized protein</fullName>
    </submittedName>
</protein>
<comment type="caution">
    <text evidence="1">The sequence shown here is derived from an EMBL/GenBank/DDBJ whole genome shotgun (WGS) entry which is preliminary data.</text>
</comment>
<name>A0A841LFA7_9SPHN</name>
<dbReference type="Proteomes" id="UP000538147">
    <property type="component" value="Unassembled WGS sequence"/>
</dbReference>
<proteinExistence type="predicted"/>
<gene>
    <name evidence="1" type="ORF">FHS79_001837</name>
</gene>
<sequence>MLDHDTAETVRNLVRLGRWDDERIARYCGIDAAAVARARQLVPKGRKPSRAIYEN</sequence>
<evidence type="ECO:0000313" key="1">
    <source>
        <dbReference type="EMBL" id="MBB6227658.1"/>
    </source>
</evidence>